<evidence type="ECO:0000313" key="4">
    <source>
        <dbReference type="Proteomes" id="UP000886998"/>
    </source>
</evidence>
<dbReference type="Gene3D" id="2.60.40.10">
    <property type="entry name" value="Immunoglobulins"/>
    <property type="match status" value="1"/>
</dbReference>
<dbReference type="InterPro" id="IPR036179">
    <property type="entry name" value="Ig-like_dom_sf"/>
</dbReference>
<dbReference type="Pfam" id="PF08205">
    <property type="entry name" value="C2-set_2"/>
    <property type="match status" value="1"/>
</dbReference>
<evidence type="ECO:0000256" key="1">
    <source>
        <dbReference type="ARBA" id="ARBA00023157"/>
    </source>
</evidence>
<evidence type="ECO:0000313" key="3">
    <source>
        <dbReference type="EMBL" id="GFS64995.1"/>
    </source>
</evidence>
<gene>
    <name evidence="3" type="primary">AVEN_29991_1</name>
    <name evidence="3" type="ORF">TNIN_151141</name>
</gene>
<feature type="domain" description="Ig-like" evidence="2">
    <location>
        <begin position="56"/>
        <end position="151"/>
    </location>
</feature>
<dbReference type="SUPFAM" id="SSF48726">
    <property type="entry name" value="Immunoglobulin"/>
    <property type="match status" value="1"/>
</dbReference>
<dbReference type="Proteomes" id="UP000886998">
    <property type="component" value="Unassembled WGS sequence"/>
</dbReference>
<dbReference type="InterPro" id="IPR013783">
    <property type="entry name" value="Ig-like_fold"/>
</dbReference>
<reference evidence="3" key="1">
    <citation type="submission" date="2020-08" db="EMBL/GenBank/DDBJ databases">
        <title>Multicomponent nature underlies the extraordinary mechanical properties of spider dragline silk.</title>
        <authorList>
            <person name="Kono N."/>
            <person name="Nakamura H."/>
            <person name="Mori M."/>
            <person name="Yoshida Y."/>
            <person name="Ohtoshi R."/>
            <person name="Malay A.D."/>
            <person name="Moran D.A.P."/>
            <person name="Tomita M."/>
            <person name="Numata K."/>
            <person name="Arakawa K."/>
        </authorList>
    </citation>
    <scope>NUCLEOTIDE SEQUENCE</scope>
</reference>
<dbReference type="EMBL" id="BMAV01028093">
    <property type="protein sequence ID" value="GFS64995.1"/>
    <property type="molecule type" value="Genomic_DNA"/>
</dbReference>
<dbReference type="AlphaFoldDB" id="A0A8X6IXF6"/>
<keyword evidence="4" id="KW-1185">Reference proteome</keyword>
<keyword evidence="1" id="KW-1015">Disulfide bond</keyword>
<dbReference type="OrthoDB" id="6431884at2759"/>
<dbReference type="InterPro" id="IPR007110">
    <property type="entry name" value="Ig-like_dom"/>
</dbReference>
<evidence type="ECO:0000259" key="2">
    <source>
        <dbReference type="PROSITE" id="PS50835"/>
    </source>
</evidence>
<name>A0A8X6IXF6_9ARAC</name>
<dbReference type="InterPro" id="IPR013162">
    <property type="entry name" value="CD80_C2-set"/>
</dbReference>
<protein>
    <recommendedName>
        <fullName evidence="2">Ig-like domain-containing protein</fullName>
    </recommendedName>
</protein>
<dbReference type="PROSITE" id="PS50835">
    <property type="entry name" value="IG_LIKE"/>
    <property type="match status" value="1"/>
</dbReference>
<dbReference type="PANTHER" id="PTHR23278">
    <property type="entry name" value="SIDESTEP PROTEIN"/>
    <property type="match status" value="1"/>
</dbReference>
<sequence length="167" mass="18433">MASGFSSQNLDTPFSIPPLFFLPFSPPGPRRRILFEGFAHCQWVPGPPFTGLPSVPPVEVQIEEKKRALSAQKPVELVCRAGGSRPPANITWFIGNQPLKGTKEKISSEGNITTGRLIFIPTIEDRGKNISCRAENMLIPGSAITDEWKVDVHCSPPFGYDIQYQIL</sequence>
<proteinExistence type="predicted"/>
<organism evidence="3 4">
    <name type="scientific">Trichonephila inaurata madagascariensis</name>
    <dbReference type="NCBI Taxonomy" id="2747483"/>
    <lineage>
        <taxon>Eukaryota</taxon>
        <taxon>Metazoa</taxon>
        <taxon>Ecdysozoa</taxon>
        <taxon>Arthropoda</taxon>
        <taxon>Chelicerata</taxon>
        <taxon>Arachnida</taxon>
        <taxon>Araneae</taxon>
        <taxon>Araneomorphae</taxon>
        <taxon>Entelegynae</taxon>
        <taxon>Araneoidea</taxon>
        <taxon>Nephilidae</taxon>
        <taxon>Trichonephila</taxon>
        <taxon>Trichonephila inaurata</taxon>
    </lineage>
</organism>
<dbReference type="PANTHER" id="PTHR23278:SF19">
    <property type="entry name" value="OBSCURIN"/>
    <property type="match status" value="1"/>
</dbReference>
<accession>A0A8X6IXF6</accession>
<comment type="caution">
    <text evidence="3">The sequence shown here is derived from an EMBL/GenBank/DDBJ whole genome shotgun (WGS) entry which is preliminary data.</text>
</comment>